<feature type="non-terminal residue" evidence="1">
    <location>
        <position position="1"/>
    </location>
</feature>
<gene>
    <name evidence="1" type="ORF">DHETER_LOCUS8582</name>
</gene>
<protein>
    <submittedName>
        <fullName evidence="1">2863_t:CDS:1</fullName>
    </submittedName>
</protein>
<proteinExistence type="predicted"/>
<dbReference type="Proteomes" id="UP000789702">
    <property type="component" value="Unassembled WGS sequence"/>
</dbReference>
<sequence>STLFEVRWQNLLQKFSLAANYLNRVLYPSHHAWACAFTSKIFTAGVQTTSHIEGYNSIIKRVLHSNSSLCDLVKTLDERLEKEAEWNHFFKYQTLTNCIGIISVGSEMFSVISHVMMEYLTPHILSVEYVEMAQCLYFNAIRTGVEIVDSYNKDENVGDKFIEDIYNARQILLNSMVMEVDQTNIKEIWQLMDKRPGNNKQKHFVVITDSVLLVSKVAGFHIRIIASRWYCDNKKETIDQSKVIFINEHAIQIQQNQPTLIIPQPNVVPHSVATTTQLAVECYDNKMAQWLRTFINQKKQFLENKRSSDEVNESEKEDSTTIANPPVIKHRERPETKRYKSAIENAQRQLYTCRTCSK</sequence>
<comment type="caution">
    <text evidence="1">The sequence shown here is derived from an EMBL/GenBank/DDBJ whole genome shotgun (WGS) entry which is preliminary data.</text>
</comment>
<evidence type="ECO:0000313" key="2">
    <source>
        <dbReference type="Proteomes" id="UP000789702"/>
    </source>
</evidence>
<feature type="non-terminal residue" evidence="1">
    <location>
        <position position="358"/>
    </location>
</feature>
<evidence type="ECO:0000313" key="1">
    <source>
        <dbReference type="EMBL" id="CAG8635410.1"/>
    </source>
</evidence>
<reference evidence="1" key="1">
    <citation type="submission" date="2021-06" db="EMBL/GenBank/DDBJ databases">
        <authorList>
            <person name="Kallberg Y."/>
            <person name="Tangrot J."/>
            <person name="Rosling A."/>
        </authorList>
    </citation>
    <scope>NUCLEOTIDE SEQUENCE</scope>
    <source>
        <strain evidence="1">IL203A</strain>
    </source>
</reference>
<name>A0ACA9NA86_9GLOM</name>
<keyword evidence="2" id="KW-1185">Reference proteome</keyword>
<organism evidence="1 2">
    <name type="scientific">Dentiscutata heterogama</name>
    <dbReference type="NCBI Taxonomy" id="1316150"/>
    <lineage>
        <taxon>Eukaryota</taxon>
        <taxon>Fungi</taxon>
        <taxon>Fungi incertae sedis</taxon>
        <taxon>Mucoromycota</taxon>
        <taxon>Glomeromycotina</taxon>
        <taxon>Glomeromycetes</taxon>
        <taxon>Diversisporales</taxon>
        <taxon>Gigasporaceae</taxon>
        <taxon>Dentiscutata</taxon>
    </lineage>
</organism>
<accession>A0ACA9NA86</accession>
<dbReference type="EMBL" id="CAJVPU010013833">
    <property type="protein sequence ID" value="CAG8635410.1"/>
    <property type="molecule type" value="Genomic_DNA"/>
</dbReference>